<feature type="region of interest" description="Disordered" evidence="1">
    <location>
        <begin position="126"/>
        <end position="210"/>
    </location>
</feature>
<dbReference type="Proteomes" id="UP001066276">
    <property type="component" value="Chromosome 12"/>
</dbReference>
<comment type="caution">
    <text evidence="2">The sequence shown here is derived from an EMBL/GenBank/DDBJ whole genome shotgun (WGS) entry which is preliminary data.</text>
</comment>
<proteinExistence type="predicted"/>
<organism evidence="2 3">
    <name type="scientific">Pleurodeles waltl</name>
    <name type="common">Iberian ribbed newt</name>
    <dbReference type="NCBI Taxonomy" id="8319"/>
    <lineage>
        <taxon>Eukaryota</taxon>
        <taxon>Metazoa</taxon>
        <taxon>Chordata</taxon>
        <taxon>Craniata</taxon>
        <taxon>Vertebrata</taxon>
        <taxon>Euteleostomi</taxon>
        <taxon>Amphibia</taxon>
        <taxon>Batrachia</taxon>
        <taxon>Caudata</taxon>
        <taxon>Salamandroidea</taxon>
        <taxon>Salamandridae</taxon>
        <taxon>Pleurodelinae</taxon>
        <taxon>Pleurodeles</taxon>
    </lineage>
</organism>
<evidence type="ECO:0000313" key="2">
    <source>
        <dbReference type="EMBL" id="KAJ1084324.1"/>
    </source>
</evidence>
<dbReference type="EMBL" id="JANPWB010000016">
    <property type="protein sequence ID" value="KAJ1084324.1"/>
    <property type="molecule type" value="Genomic_DNA"/>
</dbReference>
<name>A0AAV7L0F3_PLEWA</name>
<evidence type="ECO:0000256" key="1">
    <source>
        <dbReference type="SAM" id="MobiDB-lite"/>
    </source>
</evidence>
<keyword evidence="3" id="KW-1185">Reference proteome</keyword>
<accession>A0AAV7L0F3</accession>
<protein>
    <submittedName>
        <fullName evidence="2">Uncharacterized protein</fullName>
    </submittedName>
</protein>
<evidence type="ECO:0000313" key="3">
    <source>
        <dbReference type="Proteomes" id="UP001066276"/>
    </source>
</evidence>
<reference evidence="2" key="1">
    <citation type="journal article" date="2022" name="bioRxiv">
        <title>Sequencing and chromosome-scale assembly of the giantPleurodeles waltlgenome.</title>
        <authorList>
            <person name="Brown T."/>
            <person name="Elewa A."/>
            <person name="Iarovenko S."/>
            <person name="Subramanian E."/>
            <person name="Araus A.J."/>
            <person name="Petzold A."/>
            <person name="Susuki M."/>
            <person name="Suzuki K.-i.T."/>
            <person name="Hayashi T."/>
            <person name="Toyoda A."/>
            <person name="Oliveira C."/>
            <person name="Osipova E."/>
            <person name="Leigh N.D."/>
            <person name="Simon A."/>
            <person name="Yun M.H."/>
        </authorList>
    </citation>
    <scope>NUCLEOTIDE SEQUENCE</scope>
    <source>
        <strain evidence="2">20211129_DDA</strain>
        <tissue evidence="2">Liver</tissue>
    </source>
</reference>
<sequence>MRQQYACSSLKDATAFRTKDATAFRTKVLKETYTLNKILAMARLQTRATVHTIQMDWRVLTMKQAHRMAGGHNKCDKPSLPLRRNVRIPATAAAWNTHMLTCPAMGHKYRKCNCDNHFTSVCMNGNSKAERSRPARTHAAESPHAQHVEAQNNSSSADSDATSERGTNERLYLPNTSTHNQTFPTSRQTPNTKDSNGGDPHRKSLHAICT</sequence>
<feature type="compositionally biased region" description="Polar residues" evidence="1">
    <location>
        <begin position="174"/>
        <end position="195"/>
    </location>
</feature>
<dbReference type="AlphaFoldDB" id="A0AAV7L0F3"/>
<feature type="compositionally biased region" description="Basic and acidic residues" evidence="1">
    <location>
        <begin position="128"/>
        <end position="147"/>
    </location>
</feature>
<gene>
    <name evidence="2" type="ORF">NDU88_004475</name>
</gene>